<protein>
    <submittedName>
        <fullName evidence="3">Acetylesterase</fullName>
    </submittedName>
</protein>
<dbReference type="Gene3D" id="3.40.50.1820">
    <property type="entry name" value="alpha/beta hydrolase"/>
    <property type="match status" value="1"/>
</dbReference>
<dbReference type="SUPFAM" id="SSF53474">
    <property type="entry name" value="alpha/beta-Hydrolases"/>
    <property type="match status" value="1"/>
</dbReference>
<dbReference type="PANTHER" id="PTHR48081">
    <property type="entry name" value="AB HYDROLASE SUPERFAMILY PROTEIN C4A8.06C"/>
    <property type="match status" value="1"/>
</dbReference>
<evidence type="ECO:0000256" key="1">
    <source>
        <dbReference type="ARBA" id="ARBA00022801"/>
    </source>
</evidence>
<dbReference type="AlphaFoldDB" id="A0A4Q9V3M1"/>
<keyword evidence="4" id="KW-1185">Reference proteome</keyword>
<sequence>MNKLDVPKLWTSQINEAVKTAQQNSEGAYSTDQSYEELRAAYCQERVFWNEGGPEMERTVNTVIPTRHGEIPVRLYFPTATARVQPQPLIVFTHGGGWVLGNPDTHDRMTRILAKESGAVLASVDYTLAPEAKYPQPVEETVDVIRFLQANAQQWNLCSTDISLAGDSGGAHIALASYFMLRDAGVDVSGIRSLLLFYGWYGLQDSASARLMGGWWDGLTREDFQYYKNLAIAGEHEYGKPYIDLLSNDMAQAMPPAYVMAAELDPLIDDSKALVAMLEANNKLVKFDVVPGVIHAFLHYSKMVDAATEALAHAARFQRRHTATK</sequence>
<dbReference type="PANTHER" id="PTHR48081:SF8">
    <property type="entry name" value="ALPHA_BETA HYDROLASE FOLD-3 DOMAIN-CONTAINING PROTEIN-RELATED"/>
    <property type="match status" value="1"/>
</dbReference>
<dbReference type="OrthoDB" id="9803828at2"/>
<dbReference type="RefSeq" id="WP_131279184.1">
    <property type="nucleotide sequence ID" value="NZ_JBHSLR010000009.1"/>
</dbReference>
<accession>A0A4Q9V3M1</accession>
<dbReference type="EMBL" id="SJDT01000001">
    <property type="protein sequence ID" value="TBW23722.1"/>
    <property type="molecule type" value="Genomic_DNA"/>
</dbReference>
<dbReference type="GO" id="GO:0016787">
    <property type="term" value="F:hydrolase activity"/>
    <property type="evidence" value="ECO:0007669"/>
    <property type="project" value="UniProtKB-KW"/>
</dbReference>
<proteinExistence type="predicted"/>
<reference evidence="3 4" key="1">
    <citation type="submission" date="2019-02" db="EMBL/GenBank/DDBJ databases">
        <title>Arcanobacterium bovis sp. nov., isolated from the milk of a cow with mastitis.</title>
        <authorList>
            <person name="Sammra O."/>
            <person name="Foster G."/>
            <person name="Hassan A."/>
            <person name="Alssahen M."/>
            <person name="Laemmler C."/>
            <person name="Borowiak M."/>
            <person name="Malorny B."/>
            <person name="Abdulmawjood A."/>
        </authorList>
    </citation>
    <scope>NUCLEOTIDE SEQUENCE [LARGE SCALE GENOMIC DNA]</scope>
    <source>
        <strain evidence="3 4">C605018/01/1</strain>
    </source>
</reference>
<comment type="caution">
    <text evidence="3">The sequence shown here is derived from an EMBL/GenBank/DDBJ whole genome shotgun (WGS) entry which is preliminary data.</text>
</comment>
<name>A0A4Q9V3M1_9ACTO</name>
<dbReference type="InterPro" id="IPR029058">
    <property type="entry name" value="AB_hydrolase_fold"/>
</dbReference>
<organism evidence="3 4">
    <name type="scientific">Arcanobacterium bovis</name>
    <dbReference type="NCBI Taxonomy" id="2529275"/>
    <lineage>
        <taxon>Bacteria</taxon>
        <taxon>Bacillati</taxon>
        <taxon>Actinomycetota</taxon>
        <taxon>Actinomycetes</taxon>
        <taxon>Actinomycetales</taxon>
        <taxon>Actinomycetaceae</taxon>
        <taxon>Arcanobacterium</taxon>
    </lineage>
</organism>
<keyword evidence="1" id="KW-0378">Hydrolase</keyword>
<dbReference type="InterPro" id="IPR013094">
    <property type="entry name" value="AB_hydrolase_3"/>
</dbReference>
<dbReference type="Pfam" id="PF07859">
    <property type="entry name" value="Abhydrolase_3"/>
    <property type="match status" value="1"/>
</dbReference>
<evidence type="ECO:0000313" key="4">
    <source>
        <dbReference type="Proteomes" id="UP000293036"/>
    </source>
</evidence>
<feature type="domain" description="Alpha/beta hydrolase fold-3" evidence="2">
    <location>
        <begin position="90"/>
        <end position="298"/>
    </location>
</feature>
<evidence type="ECO:0000259" key="2">
    <source>
        <dbReference type="Pfam" id="PF07859"/>
    </source>
</evidence>
<gene>
    <name evidence="3" type="ORF">EZJ44_00860</name>
</gene>
<dbReference type="InterPro" id="IPR050300">
    <property type="entry name" value="GDXG_lipolytic_enzyme"/>
</dbReference>
<dbReference type="Proteomes" id="UP000293036">
    <property type="component" value="Unassembled WGS sequence"/>
</dbReference>
<evidence type="ECO:0000313" key="3">
    <source>
        <dbReference type="EMBL" id="TBW23722.1"/>
    </source>
</evidence>